<dbReference type="EMBL" id="JAHRIP010087545">
    <property type="protein sequence ID" value="MEQ2315925.1"/>
    <property type="molecule type" value="Genomic_DNA"/>
</dbReference>
<feature type="signal peptide" evidence="1">
    <location>
        <begin position="1"/>
        <end position="19"/>
    </location>
</feature>
<keyword evidence="3" id="KW-1185">Reference proteome</keyword>
<dbReference type="Proteomes" id="UP001469553">
    <property type="component" value="Unassembled WGS sequence"/>
</dbReference>
<name>A0ABV1AC31_9TELE</name>
<organism evidence="2 3">
    <name type="scientific">Ameca splendens</name>
    <dbReference type="NCBI Taxonomy" id="208324"/>
    <lineage>
        <taxon>Eukaryota</taxon>
        <taxon>Metazoa</taxon>
        <taxon>Chordata</taxon>
        <taxon>Craniata</taxon>
        <taxon>Vertebrata</taxon>
        <taxon>Euteleostomi</taxon>
        <taxon>Actinopterygii</taxon>
        <taxon>Neopterygii</taxon>
        <taxon>Teleostei</taxon>
        <taxon>Neoteleostei</taxon>
        <taxon>Acanthomorphata</taxon>
        <taxon>Ovalentaria</taxon>
        <taxon>Atherinomorphae</taxon>
        <taxon>Cyprinodontiformes</taxon>
        <taxon>Goodeidae</taxon>
        <taxon>Ameca</taxon>
    </lineage>
</organism>
<reference evidence="2 3" key="1">
    <citation type="submission" date="2021-06" db="EMBL/GenBank/DDBJ databases">
        <authorList>
            <person name="Palmer J.M."/>
        </authorList>
    </citation>
    <scope>NUCLEOTIDE SEQUENCE [LARGE SCALE GENOMIC DNA]</scope>
    <source>
        <strain evidence="2 3">AS_MEX2019</strain>
        <tissue evidence="2">Muscle</tissue>
    </source>
</reference>
<keyword evidence="1" id="KW-0732">Signal</keyword>
<evidence type="ECO:0000256" key="1">
    <source>
        <dbReference type="SAM" id="SignalP"/>
    </source>
</evidence>
<sequence length="130" mass="14960">MCLLHYLLPRLMIVYSLFGLYLLQDELDDTAIVWNTHLIRPSKNMQVPSGRPNVMYAVPELYNTRDFLTPGQNDHVQLCRNQCVFRLTIPCDPDVYDICNILMAESQLITPADPYEAVNLYLREAVSALL</sequence>
<evidence type="ECO:0000313" key="3">
    <source>
        <dbReference type="Proteomes" id="UP001469553"/>
    </source>
</evidence>
<proteinExistence type="predicted"/>
<comment type="caution">
    <text evidence="2">The sequence shown here is derived from an EMBL/GenBank/DDBJ whole genome shotgun (WGS) entry which is preliminary data.</text>
</comment>
<protein>
    <submittedName>
        <fullName evidence="2">Uncharacterized protein</fullName>
    </submittedName>
</protein>
<feature type="chain" id="PRO_5046986182" evidence="1">
    <location>
        <begin position="20"/>
        <end position="130"/>
    </location>
</feature>
<accession>A0ABV1AC31</accession>
<evidence type="ECO:0000313" key="2">
    <source>
        <dbReference type="EMBL" id="MEQ2315925.1"/>
    </source>
</evidence>
<gene>
    <name evidence="2" type="ORF">AMECASPLE_027450</name>
</gene>